<dbReference type="Pfam" id="PF00440">
    <property type="entry name" value="TetR_N"/>
    <property type="match status" value="1"/>
</dbReference>
<dbReference type="CDD" id="cd00093">
    <property type="entry name" value="HTH_XRE"/>
    <property type="match status" value="1"/>
</dbReference>
<evidence type="ECO:0000256" key="1">
    <source>
        <dbReference type="ARBA" id="ARBA00023125"/>
    </source>
</evidence>
<evidence type="ECO:0000313" key="4">
    <source>
        <dbReference type="EMBL" id="TQD39731.1"/>
    </source>
</evidence>
<accession>A0A507ZT60</accession>
<dbReference type="GO" id="GO:0003677">
    <property type="term" value="F:DNA binding"/>
    <property type="evidence" value="ECO:0007669"/>
    <property type="project" value="UniProtKB-UniRule"/>
</dbReference>
<dbReference type="PROSITE" id="PS50977">
    <property type="entry name" value="HTH_TETR_2"/>
    <property type="match status" value="1"/>
</dbReference>
<dbReference type="OrthoDB" id="9814200at2"/>
<gene>
    <name evidence="4" type="ORF">FKR84_04345</name>
</gene>
<dbReference type="PANTHER" id="PTHR43479">
    <property type="entry name" value="ACREF/ENVCD OPERON REPRESSOR-RELATED"/>
    <property type="match status" value="1"/>
</dbReference>
<evidence type="ECO:0000313" key="5">
    <source>
        <dbReference type="Proteomes" id="UP000317169"/>
    </source>
</evidence>
<dbReference type="SUPFAM" id="SSF48498">
    <property type="entry name" value="Tetracyclin repressor-like, C-terminal domain"/>
    <property type="match status" value="1"/>
</dbReference>
<dbReference type="InterPro" id="IPR009057">
    <property type="entry name" value="Homeodomain-like_sf"/>
</dbReference>
<proteinExistence type="predicted"/>
<dbReference type="PANTHER" id="PTHR43479:SF11">
    <property type="entry name" value="ACREF_ENVCD OPERON REPRESSOR-RELATED"/>
    <property type="match status" value="1"/>
</dbReference>
<dbReference type="InterPro" id="IPR001647">
    <property type="entry name" value="HTH_TetR"/>
</dbReference>
<protein>
    <submittedName>
        <fullName evidence="4">TetR/AcrR family transcriptional regulator</fullName>
    </submittedName>
</protein>
<dbReference type="InterPro" id="IPR050624">
    <property type="entry name" value="HTH-type_Tx_Regulator"/>
</dbReference>
<dbReference type="InterPro" id="IPR001387">
    <property type="entry name" value="Cro/C1-type_HTH"/>
</dbReference>
<dbReference type="InterPro" id="IPR036271">
    <property type="entry name" value="Tet_transcr_reg_TetR-rel_C_sf"/>
</dbReference>
<reference evidence="4 5" key="1">
    <citation type="submission" date="2019-06" db="EMBL/GenBank/DDBJ databases">
        <title>Flavibacter putida gen. nov., sp. nov., a novel marine bacterium of the family Flavobacteriaceae isolated from coastal seawater.</title>
        <authorList>
            <person name="Feng X."/>
        </authorList>
    </citation>
    <scope>NUCLEOTIDE SEQUENCE [LARGE SCALE GENOMIC DNA]</scope>
    <source>
        <strain evidence="4 5">PLHSN227</strain>
    </source>
</reference>
<dbReference type="Proteomes" id="UP000317169">
    <property type="component" value="Unassembled WGS sequence"/>
</dbReference>
<evidence type="ECO:0000256" key="2">
    <source>
        <dbReference type="PROSITE-ProRule" id="PRU00335"/>
    </source>
</evidence>
<feature type="domain" description="HTH tetR-type" evidence="3">
    <location>
        <begin position="3"/>
        <end position="63"/>
    </location>
</feature>
<organism evidence="4 5">
    <name type="scientific">Haloflavibacter putidus</name>
    <dbReference type="NCBI Taxonomy" id="2576776"/>
    <lineage>
        <taxon>Bacteria</taxon>
        <taxon>Pseudomonadati</taxon>
        <taxon>Bacteroidota</taxon>
        <taxon>Flavobacteriia</taxon>
        <taxon>Flavobacteriales</taxon>
        <taxon>Flavobacteriaceae</taxon>
        <taxon>Haloflavibacter</taxon>
    </lineage>
</organism>
<name>A0A507ZT60_9FLAO</name>
<dbReference type="PRINTS" id="PR00455">
    <property type="entry name" value="HTHTETR"/>
</dbReference>
<keyword evidence="5" id="KW-1185">Reference proteome</keyword>
<dbReference type="Gene3D" id="1.10.10.60">
    <property type="entry name" value="Homeodomain-like"/>
    <property type="match status" value="1"/>
</dbReference>
<dbReference type="InterPro" id="IPR041490">
    <property type="entry name" value="KstR2_TetR_C"/>
</dbReference>
<dbReference type="SUPFAM" id="SSF46689">
    <property type="entry name" value="Homeodomain-like"/>
    <property type="match status" value="1"/>
</dbReference>
<comment type="caution">
    <text evidence="4">The sequence shown here is derived from an EMBL/GenBank/DDBJ whole genome shotgun (WGS) entry which is preliminary data.</text>
</comment>
<dbReference type="AlphaFoldDB" id="A0A507ZT60"/>
<dbReference type="Gene3D" id="1.10.357.10">
    <property type="entry name" value="Tetracycline Repressor, domain 2"/>
    <property type="match status" value="1"/>
</dbReference>
<feature type="DNA-binding region" description="H-T-H motif" evidence="2">
    <location>
        <begin position="26"/>
        <end position="45"/>
    </location>
</feature>
<dbReference type="RefSeq" id="WP_141420983.1">
    <property type="nucleotide sequence ID" value="NZ_VIAR01000003.1"/>
</dbReference>
<keyword evidence="1 2" id="KW-0238">DNA-binding</keyword>
<dbReference type="Pfam" id="PF17932">
    <property type="entry name" value="TetR_C_24"/>
    <property type="match status" value="1"/>
</dbReference>
<evidence type="ECO:0000259" key="3">
    <source>
        <dbReference type="PROSITE" id="PS50977"/>
    </source>
</evidence>
<sequence>MKTNRKEEIVKTAAYLFKEKGFVGVSMRDLAQKMGIKAASLYNHISSKDEILSEVIMQVAERFTVHINEVAPKQVSVIQKLEEIIYMHIDLTIQKSDYLACMNNDWMHLEKETKETYSKMRNAYEQKFREILQKGIANQELKATDPEIVLFSILSTLRTFYLWYAKNKGLTAENIKEDLTKTLLEGVVLKPT</sequence>
<dbReference type="EMBL" id="VIAR01000003">
    <property type="protein sequence ID" value="TQD39731.1"/>
    <property type="molecule type" value="Genomic_DNA"/>
</dbReference>